<reference evidence="3 4" key="1">
    <citation type="submission" date="2014-11" db="EMBL/GenBank/DDBJ databases">
        <authorList>
            <person name="Urmite Genomes Urmite Genomes"/>
        </authorList>
    </citation>
    <scope>NUCLEOTIDE SEQUENCE [LARGE SCALE GENOMIC DNA]</scope>
    <source>
        <strain evidence="3 4">Oc5</strain>
    </source>
</reference>
<keyword evidence="2" id="KW-0732">Signal</keyword>
<dbReference type="OrthoDB" id="2934367at2"/>
<organism evidence="3 4">
    <name type="scientific">Oceanobacillus oncorhynchi</name>
    <dbReference type="NCBI Taxonomy" id="545501"/>
    <lineage>
        <taxon>Bacteria</taxon>
        <taxon>Bacillati</taxon>
        <taxon>Bacillota</taxon>
        <taxon>Bacilli</taxon>
        <taxon>Bacillales</taxon>
        <taxon>Bacillaceae</taxon>
        <taxon>Oceanobacillus</taxon>
    </lineage>
</organism>
<evidence type="ECO:0008006" key="5">
    <source>
        <dbReference type="Google" id="ProtNLM"/>
    </source>
</evidence>
<sequence>MKKYVLIMMILFVSALLLMACGGENDESEASDTNTAGNQEDDSENQEAGANLPEEVIRDADADPIELEDQMGLEMGDKGYVITQSENLPLAVTLNSVEKTQDLGAETKDGDEFYLIGDFTFENLGDSNIKIEKPDAALGADESVFLNDELTKGDRLGMGAWYLDDHNNIDSDNPTNAASLDPGEEANHKIAISMREGADDYIIFFGLYTSNNRDYQNKAAWTVQSDQLDEN</sequence>
<accession>A0A0A1MUX0</accession>
<dbReference type="RefSeq" id="WP_042532696.1">
    <property type="nucleotide sequence ID" value="NZ_CDGG01000001.1"/>
</dbReference>
<protein>
    <recommendedName>
        <fullName evidence="5">DUF4352 domain-containing protein</fullName>
    </recommendedName>
</protein>
<dbReference type="Proteomes" id="UP000040453">
    <property type="component" value="Unassembled WGS sequence"/>
</dbReference>
<evidence type="ECO:0000256" key="2">
    <source>
        <dbReference type="SAM" id="SignalP"/>
    </source>
</evidence>
<feature type="signal peptide" evidence="2">
    <location>
        <begin position="1"/>
        <end position="20"/>
    </location>
</feature>
<dbReference type="AlphaFoldDB" id="A0A0A1MUX0"/>
<feature type="chain" id="PRO_5038881023" description="DUF4352 domain-containing protein" evidence="2">
    <location>
        <begin position="21"/>
        <end position="231"/>
    </location>
</feature>
<gene>
    <name evidence="3" type="ORF">BN997_02602</name>
</gene>
<dbReference type="EMBL" id="CDGG01000001">
    <property type="protein sequence ID" value="CEI82716.1"/>
    <property type="molecule type" value="Genomic_DNA"/>
</dbReference>
<feature type="region of interest" description="Disordered" evidence="1">
    <location>
        <begin position="25"/>
        <end position="56"/>
    </location>
</feature>
<dbReference type="PROSITE" id="PS51257">
    <property type="entry name" value="PROKAR_LIPOPROTEIN"/>
    <property type="match status" value="1"/>
</dbReference>
<evidence type="ECO:0000313" key="3">
    <source>
        <dbReference type="EMBL" id="CEI82716.1"/>
    </source>
</evidence>
<name>A0A0A1MUX0_9BACI</name>
<keyword evidence="4" id="KW-1185">Reference proteome</keyword>
<evidence type="ECO:0000313" key="4">
    <source>
        <dbReference type="Proteomes" id="UP000040453"/>
    </source>
</evidence>
<evidence type="ECO:0000256" key="1">
    <source>
        <dbReference type="SAM" id="MobiDB-lite"/>
    </source>
</evidence>
<proteinExistence type="predicted"/>